<keyword evidence="1" id="KW-1133">Transmembrane helix</keyword>
<dbReference type="Gene3D" id="1.10.287.110">
    <property type="entry name" value="DnaJ domain"/>
    <property type="match status" value="1"/>
</dbReference>
<feature type="domain" description="J" evidence="2">
    <location>
        <begin position="10"/>
        <end position="61"/>
    </location>
</feature>
<dbReference type="SUPFAM" id="SSF46565">
    <property type="entry name" value="Chaperone J-domain"/>
    <property type="match status" value="1"/>
</dbReference>
<protein>
    <submittedName>
        <fullName evidence="3">J domain-containing protein</fullName>
    </submittedName>
</protein>
<feature type="transmembrane region" description="Helical" evidence="1">
    <location>
        <begin position="503"/>
        <end position="523"/>
    </location>
</feature>
<gene>
    <name evidence="3" type="ORF">F9K24_00865</name>
</gene>
<proteinExistence type="predicted"/>
<dbReference type="EMBL" id="WBUI01000001">
    <property type="protein sequence ID" value="KAB2935311.1"/>
    <property type="molecule type" value="Genomic_DNA"/>
</dbReference>
<keyword evidence="1" id="KW-0472">Membrane</keyword>
<sequence>MVEPLPESNDPYRLLGVTRNDDRQAVKQAYARLIRQYKPEKHPAEFQRIRQAYERILSFLDGTSQSFILPTGFDLSPAVSFRQFDSDIEKNTEELIPQEKKSLEALLDGDDADGAARFFLENLTHPDLIDSILSFASNKWPETFLRCLRTLSWNELRRNPNPLAAELLRIILAQSCLDGSIDRLITEMKNIHLHKDSIDHFFLENLIFRMKVALTLPCPKMADGFEIIPGNGIDDEVIEELFIRQKISPRWSRLMLLGGMPERMKGYFLAAPLFSPDERIRHAALLGQSAKDYIKAMHHPDVSYFLEWEMEILLPLLDNRLPEISDADPEQYRVLDDEIKDLPAERALHVALVIAFVLGVSSTILLQWWSAPVWITMGGLLYLVVKGRDRAIYSRIQERIFQMILTSGADPLAVAGMVSRHEPRMKRLKRYAERIRKDRVLKIARAFFMAGRATEFRSSRLPVAVEPPYRFFPSVAKRAEHKTEPKSSPETTTTQTDSGSGFFGFWGFWILIYVGFKLIQLAIK</sequence>
<dbReference type="PROSITE" id="PS50076">
    <property type="entry name" value="DNAJ_2"/>
    <property type="match status" value="1"/>
</dbReference>
<dbReference type="InterPro" id="IPR001623">
    <property type="entry name" value="DnaJ_domain"/>
</dbReference>
<reference evidence="3 4" key="1">
    <citation type="submission" date="2019-10" db="EMBL/GenBank/DDBJ databases">
        <title>Extracellular Electron Transfer in a Candidatus Methanoperedens spp. Enrichment Culture.</title>
        <authorList>
            <person name="Berger S."/>
            <person name="Rangel Shaw D."/>
            <person name="Berben T."/>
            <person name="In 'T Zandt M."/>
            <person name="Frank J."/>
            <person name="Reimann J."/>
            <person name="Jetten M.S.M."/>
            <person name="Welte C.U."/>
        </authorList>
    </citation>
    <scope>NUCLEOTIDE SEQUENCE [LARGE SCALE GENOMIC DNA]</scope>
    <source>
        <strain evidence="3">SB12</strain>
    </source>
</reference>
<dbReference type="SMART" id="SM00271">
    <property type="entry name" value="DnaJ"/>
    <property type="match status" value="1"/>
</dbReference>
<keyword evidence="1" id="KW-0812">Transmembrane</keyword>
<dbReference type="Pfam" id="PF00226">
    <property type="entry name" value="DnaJ"/>
    <property type="match status" value="1"/>
</dbReference>
<dbReference type="Proteomes" id="UP000460298">
    <property type="component" value="Unassembled WGS sequence"/>
</dbReference>
<accession>A0A833H4P5</accession>
<evidence type="ECO:0000313" key="4">
    <source>
        <dbReference type="Proteomes" id="UP000460298"/>
    </source>
</evidence>
<feature type="transmembrane region" description="Helical" evidence="1">
    <location>
        <begin position="371"/>
        <end position="388"/>
    </location>
</feature>
<evidence type="ECO:0000313" key="3">
    <source>
        <dbReference type="EMBL" id="KAB2935311.1"/>
    </source>
</evidence>
<dbReference type="AlphaFoldDB" id="A0A833H4P5"/>
<organism evidence="3 4">
    <name type="scientific">Leptonema illini</name>
    <dbReference type="NCBI Taxonomy" id="183"/>
    <lineage>
        <taxon>Bacteria</taxon>
        <taxon>Pseudomonadati</taxon>
        <taxon>Spirochaetota</taxon>
        <taxon>Spirochaetia</taxon>
        <taxon>Leptospirales</taxon>
        <taxon>Leptospiraceae</taxon>
        <taxon>Leptonema</taxon>
    </lineage>
</organism>
<evidence type="ECO:0000259" key="2">
    <source>
        <dbReference type="PROSITE" id="PS50076"/>
    </source>
</evidence>
<comment type="caution">
    <text evidence="3">The sequence shown here is derived from an EMBL/GenBank/DDBJ whole genome shotgun (WGS) entry which is preliminary data.</text>
</comment>
<dbReference type="InterPro" id="IPR036869">
    <property type="entry name" value="J_dom_sf"/>
</dbReference>
<dbReference type="CDD" id="cd06257">
    <property type="entry name" value="DnaJ"/>
    <property type="match status" value="1"/>
</dbReference>
<evidence type="ECO:0000256" key="1">
    <source>
        <dbReference type="SAM" id="Phobius"/>
    </source>
</evidence>
<name>A0A833H4P5_9LEPT</name>